<keyword evidence="3" id="KW-0472">Membrane</keyword>
<name>A0A194UT04_CYTMA</name>
<dbReference type="SUPFAM" id="SSF56801">
    <property type="entry name" value="Acetyl-CoA synthetase-like"/>
    <property type="match status" value="1"/>
</dbReference>
<evidence type="ECO:0000256" key="1">
    <source>
        <dbReference type="ARBA" id="ARBA00022450"/>
    </source>
</evidence>
<evidence type="ECO:0000259" key="4">
    <source>
        <dbReference type="PROSITE" id="PS50075"/>
    </source>
</evidence>
<dbReference type="SUPFAM" id="SSF47336">
    <property type="entry name" value="ACP-like"/>
    <property type="match status" value="1"/>
</dbReference>
<keyword evidence="3" id="KW-0812">Transmembrane</keyword>
<dbReference type="OrthoDB" id="3633556at2759"/>
<dbReference type="Pfam" id="PF00550">
    <property type="entry name" value="PP-binding"/>
    <property type="match status" value="1"/>
</dbReference>
<dbReference type="InterPro" id="IPR020806">
    <property type="entry name" value="PKS_PP-bd"/>
</dbReference>
<dbReference type="Gene3D" id="3.30.300.30">
    <property type="match status" value="1"/>
</dbReference>
<gene>
    <name evidence="5" type="ORF">VP1G_02119</name>
</gene>
<keyword evidence="1" id="KW-0596">Phosphopantetheine</keyword>
<dbReference type="GO" id="GO:0031177">
    <property type="term" value="F:phosphopantetheine binding"/>
    <property type="evidence" value="ECO:0007669"/>
    <property type="project" value="InterPro"/>
</dbReference>
<dbReference type="Pfam" id="PF00501">
    <property type="entry name" value="AMP-binding"/>
    <property type="match status" value="1"/>
</dbReference>
<proteinExistence type="predicted"/>
<evidence type="ECO:0000313" key="6">
    <source>
        <dbReference type="Proteomes" id="UP000078576"/>
    </source>
</evidence>
<dbReference type="InterPro" id="IPR042099">
    <property type="entry name" value="ANL_N_sf"/>
</dbReference>
<keyword evidence="2" id="KW-0597">Phosphoprotein</keyword>
<feature type="transmembrane region" description="Helical" evidence="3">
    <location>
        <begin position="1127"/>
        <end position="1154"/>
    </location>
</feature>
<dbReference type="GO" id="GO:0031956">
    <property type="term" value="F:medium-chain fatty acid-CoA ligase activity"/>
    <property type="evidence" value="ECO:0007669"/>
    <property type="project" value="TreeGrafter"/>
</dbReference>
<keyword evidence="3" id="KW-1133">Transmembrane helix</keyword>
<feature type="domain" description="Carrier" evidence="4">
    <location>
        <begin position="739"/>
        <end position="816"/>
    </location>
</feature>
<dbReference type="InterPro" id="IPR045851">
    <property type="entry name" value="AMP-bd_C_sf"/>
</dbReference>
<keyword evidence="5" id="KW-0436">Ligase</keyword>
<feature type="transmembrane region" description="Helical" evidence="3">
    <location>
        <begin position="1071"/>
        <end position="1095"/>
    </location>
</feature>
<evidence type="ECO:0000256" key="3">
    <source>
        <dbReference type="SAM" id="Phobius"/>
    </source>
</evidence>
<dbReference type="STRING" id="694573.A0A194UT04"/>
<protein>
    <submittedName>
        <fullName evidence="5">Oxalate--CoA ligase</fullName>
    </submittedName>
</protein>
<dbReference type="PROSITE" id="PS50075">
    <property type="entry name" value="CARRIER"/>
    <property type="match status" value="1"/>
</dbReference>
<sequence length="1689" mass="186152">MSLSGPSEIQELIQRFISSKMSSQESYEALKLLSVSLQQSQTSWPTLDLIRCHSKLSRALRESGPSDVSKQWEGLVEETEDRIKQTYSSMADFIPEKPNAALRLMDVEKYISHAYLKEFVSGFTLPIEQQGNRKPVVSIALPNGPLLAAVCLAVATHYIAAPINPAAGPQQFQADVLQAGARCILTTTEDYAKLQLEGGWTQDNDILVLMLDLSDDMRISITMPDGTPLLCEKAAEPNAPDDIALILFTSGTSGTKKVVPLMTHSIVAGIAFVIESWAMTENDVCLNMMPLYHVGGLIRNIFAPIFSGGSTICCPAFDPNAFWDMNETTLPTWYYASPSMHSLILAEAKHRPEALSKNNIRLVCNAAGGLLPSLATQLRDTFNSVVLPSYGMTECMPISTPPVDYKLDRPGTSGVSTGPDLAIYDYEFKSVPSGTVGRICVRGEPLFPGYLRPDGTIDKSALNEDGWFDTGDMGYMDDDGYLYITGRSKEVINRGGELISPFEVENAIVAASNQADSPLHGRVSQALAFSVQHDVLQEVVGVVLVCPKGVPRPDLKILHSSLKSSLQQVKWPAFIVYMDDLPKNNNKVLRIRLAERLSLPTLTDETSYLSRHWDGICPKADTALSVPIQSSPCEVDVSAVWTKIASVMPSGSSFLVRMSPEDKTVRLILALSGPDRPPLDDQLPGYIKEKLSTLVHGYMMPQKIQMLQKPLPTDESGNVDDEALQRMLAEVESSAAAKNDDSSIEGKVTNAYASVLNLNTADIPADGDFFDLGGDSLKAGRLLSVLRGDFSMHIPIDAIFHHGSPSALAGYIRERLPPGWEGSEVKEEEFIAEGCERTYSSTRWWLMALQLTPMCIMYPLRRAFQWTVFMIVLSGTQNWKTADYVPGRLVNLTLSILIARILTKGLAPWVGIIVKWVLIGKFKEGVYPMWGPYHTRWWLVQKSVDICGMGLFSQTRFTSVLYLRLMGAKIGKNVTIKGAQTGEWDLLEIGDGAILERCMVRPFAGERNTSMYLGKIRIGKNATVGQSSIVAPGTTVPDNTCIGPNSSSWELDDADESNRDLLMSKIPGAHWILDLLITQPLVLISWVISLLPWFAGLVGLVMTEPNNTLTPLYSILMWFAATHRVGYHYLALVLRVSVGPFILFGFTLIIKWILDLLFGTMKPGPVKGRSQLQIWRMSLMKALYPVKSLHGLTELTGQHYEGTSIAVRLLGGRVGKRVYWPGTGPSIGDYHLLDIGNDVVFGSRAHLVTSDGIGSETIKVKDRAMIADRVTLLPGVTVGEKTTMGSGALTMRNKYYNDGGTYVGSREGDAVCLNVGTKTTWAEKEIETPEMRTSSDIEIIEENRDIEAIGKKEANITTSQITPDSNSDKNDDINAENTSPFGRAFYLKQAPYRVYGMGTIVFYSAAITVFTAFYWNVPSISSIQVVARIFREYHQKVNKQQTLAGELWPDGAMMYTLFLALIIIMTTAQAILATAAVIGAKWALLGRRTPGNYDWDKSPYCQNWQLYLTIEKLRRYCYRGHGILGMLTGTHWLVLYFRALGGTIGDNCALFANGRPGLMFTEPDLITIGDRTVIDDASVVAHINTRGKFDLNRLEIGERCVLRTGSRLLSGAMMRDDSALLEHTLIMGGDVVEKGWTMQGWPAERFRGRRVKLADIIEGNRQKNGDESSTAATSRFDLSSLDGGAKLDV</sequence>
<feature type="transmembrane region" description="Helical" evidence="3">
    <location>
        <begin position="1394"/>
        <end position="1415"/>
    </location>
</feature>
<accession>A0A194UT04</accession>
<dbReference type="Proteomes" id="UP000078576">
    <property type="component" value="Unassembled WGS sequence"/>
</dbReference>
<reference evidence="6" key="1">
    <citation type="submission" date="2014-12" db="EMBL/GenBank/DDBJ databases">
        <title>Genome Sequence of Valsa Canker Pathogens Uncovers a Specific Adaption of Colonization on Woody Bark.</title>
        <authorList>
            <person name="Yin Z."/>
            <person name="Liu H."/>
            <person name="Gao X."/>
            <person name="Li Z."/>
            <person name="Song N."/>
            <person name="Ke X."/>
            <person name="Dai Q."/>
            <person name="Wu Y."/>
            <person name="Sun Y."/>
            <person name="Xu J.-R."/>
            <person name="Kang Z.K."/>
            <person name="Wang L."/>
            <person name="Huang L."/>
        </authorList>
    </citation>
    <scope>NUCLEOTIDE SEQUENCE [LARGE SCALE GENOMIC DNA]</scope>
    <source>
        <strain evidence="6">SXYL134</strain>
    </source>
</reference>
<keyword evidence="6" id="KW-1185">Reference proteome</keyword>
<dbReference type="SMART" id="SM00823">
    <property type="entry name" value="PKS_PP"/>
    <property type="match status" value="1"/>
</dbReference>
<dbReference type="InterPro" id="IPR036736">
    <property type="entry name" value="ACP-like_sf"/>
</dbReference>
<dbReference type="InterPro" id="IPR011004">
    <property type="entry name" value="Trimer_LpxA-like_sf"/>
</dbReference>
<dbReference type="EMBL" id="KN714675">
    <property type="protein sequence ID" value="KUI54754.1"/>
    <property type="molecule type" value="Genomic_DNA"/>
</dbReference>
<dbReference type="SUPFAM" id="SSF51161">
    <property type="entry name" value="Trimeric LpxA-like enzymes"/>
    <property type="match status" value="3"/>
</dbReference>
<dbReference type="InterPro" id="IPR009081">
    <property type="entry name" value="PP-bd_ACP"/>
</dbReference>
<dbReference type="Gene3D" id="2.160.10.10">
    <property type="entry name" value="Hexapeptide repeat proteins"/>
    <property type="match status" value="2"/>
</dbReference>
<evidence type="ECO:0000256" key="2">
    <source>
        <dbReference type="ARBA" id="ARBA00022553"/>
    </source>
</evidence>
<dbReference type="Gene3D" id="1.10.1200.10">
    <property type="entry name" value="ACP-like"/>
    <property type="match status" value="1"/>
</dbReference>
<dbReference type="Gene3D" id="3.40.50.12780">
    <property type="entry name" value="N-terminal domain of ligase-like"/>
    <property type="match status" value="1"/>
</dbReference>
<dbReference type="GO" id="GO:0006631">
    <property type="term" value="P:fatty acid metabolic process"/>
    <property type="evidence" value="ECO:0007669"/>
    <property type="project" value="TreeGrafter"/>
</dbReference>
<dbReference type="PANTHER" id="PTHR43201:SF10">
    <property type="entry name" value="CARRIER DOMAIN-CONTAINING PROTEIN"/>
    <property type="match status" value="1"/>
</dbReference>
<evidence type="ECO:0000313" key="5">
    <source>
        <dbReference type="EMBL" id="KUI54754.1"/>
    </source>
</evidence>
<organism evidence="5 6">
    <name type="scientific">Cytospora mali</name>
    <name type="common">Apple Valsa canker fungus</name>
    <name type="synonym">Valsa mali</name>
    <dbReference type="NCBI Taxonomy" id="578113"/>
    <lineage>
        <taxon>Eukaryota</taxon>
        <taxon>Fungi</taxon>
        <taxon>Dikarya</taxon>
        <taxon>Ascomycota</taxon>
        <taxon>Pezizomycotina</taxon>
        <taxon>Sordariomycetes</taxon>
        <taxon>Sordariomycetidae</taxon>
        <taxon>Diaporthales</taxon>
        <taxon>Cytosporaceae</taxon>
        <taxon>Cytospora</taxon>
    </lineage>
</organism>
<feature type="transmembrane region" description="Helical" evidence="3">
    <location>
        <begin position="1452"/>
        <end position="1478"/>
    </location>
</feature>
<dbReference type="InterPro" id="IPR000873">
    <property type="entry name" value="AMP-dep_synth/lig_dom"/>
</dbReference>
<dbReference type="PANTHER" id="PTHR43201">
    <property type="entry name" value="ACYL-COA SYNTHETASE"/>
    <property type="match status" value="1"/>
</dbReference>